<evidence type="ECO:0000313" key="2">
    <source>
        <dbReference type="EMBL" id="WAE39494.1"/>
    </source>
</evidence>
<dbReference type="SUPFAM" id="SSF52540">
    <property type="entry name" value="P-loop containing nucleoside triphosphate hydrolases"/>
    <property type="match status" value="1"/>
</dbReference>
<dbReference type="Gene3D" id="3.30.420.240">
    <property type="match status" value="1"/>
</dbReference>
<evidence type="ECO:0000259" key="1">
    <source>
        <dbReference type="SMART" id="SM00746"/>
    </source>
</evidence>
<organism evidence="2 3">
    <name type="scientific">Methanophagales virus GBV301</name>
    <dbReference type="NCBI Taxonomy" id="2999280"/>
    <lineage>
        <taxon>Viruses</taxon>
        <taxon>Duplodnaviria</taxon>
        <taxon>Heunggongvirae</taxon>
        <taxon>Uroviricota</taxon>
        <taxon>Caudoviricetes</taxon>
        <taxon>Nakonvirales</taxon>
        <taxon>Ekchuahviridae</taxon>
        <taxon>Kukulkanvirus</taxon>
        <taxon>Kukulkanvirus guaymasense</taxon>
    </lineage>
</organism>
<dbReference type="SMART" id="SM00746">
    <property type="entry name" value="TRASH"/>
    <property type="match status" value="1"/>
</dbReference>
<protein>
    <recommendedName>
        <fullName evidence="1">TRASH domain-containing protein</fullName>
    </recommendedName>
</protein>
<dbReference type="Gene3D" id="3.40.50.300">
    <property type="entry name" value="P-loop containing nucleotide triphosphate hydrolases"/>
    <property type="match status" value="1"/>
</dbReference>
<reference evidence="2 3" key="1">
    <citation type="submission" date="2022-10" db="EMBL/GenBank/DDBJ databases">
        <title>Evolutionary Diversification of Methanotrophic Ca. Methanophagales (ANME-1) and Their Expansive Virome.</title>
        <authorList>
            <person name="Laso-Perez R."/>
            <person name="Wu F."/>
            <person name="Cremiere A."/>
            <person name="Speth D.R."/>
            <person name="Magyar J.S."/>
            <person name="Krupovic M."/>
            <person name="Orphan V.J."/>
        </authorList>
    </citation>
    <scope>NUCLEOTIDE SEQUENCE [LARGE SCALE GENOMIC DNA]</scope>
</reference>
<feature type="domain" description="TRASH" evidence="1">
    <location>
        <begin position="22"/>
        <end position="61"/>
    </location>
</feature>
<sequence>MKIKKRYRKLRTRGDIKIEVICDYCGKKFEIPEKNYFEKLRKGSRYFFCCSKCLSRARAENLFSKNPPTNIPDELKKPKEIEVSLLPEDMRGRCYYCARKIPKSKIFCEKHATEEHLAIFEATQELPLHPRGWWSYEIIKDWLGGEKKILLRGPAGMGKSILEDIIAYMNLTLFDNSFTLIGSISMPIAVQHIDRIRQWVNNSPFRSLIVYDSKEQIKLKTGSRVLAIAQNEKTRGGYHPDLVLLDELARIRPSAYYGLFYQMGKSKGATEIGVSTPFGASGVFMSLWYSGTARTHSVKLEDCWFITSQMIEDAKKAMSPSYFDQVFKAEFVANSNRVIPDEQLLNAITDSRSSSKKDLIMGLDFGRKRDHTALVILDQRGNVIYTEILPLNISWREQYSIIRDRVRKFDPITIYADQTAIGDPILEELSDLPIEPVLMSNDRLKKKVIDNLVLSFAYNSIRIPKDEQELIDQLSAFVYLDDKMMKCGPEGGAHDDLVDALALASLGLERHVEYEEHTDIWGAVGGEKPLDTEESPWRIVW</sequence>
<dbReference type="EMBL" id="OP880252">
    <property type="protein sequence ID" value="WAE39494.1"/>
    <property type="molecule type" value="Genomic_DNA"/>
</dbReference>
<name>A0A9E8V808_9CAUD</name>
<keyword evidence="3" id="KW-1185">Reference proteome</keyword>
<evidence type="ECO:0000313" key="3">
    <source>
        <dbReference type="Proteomes" id="UP001156259"/>
    </source>
</evidence>
<gene>
    <name evidence="2" type="ORF">LDLAKGPJ_00070</name>
</gene>
<dbReference type="InterPro" id="IPR011017">
    <property type="entry name" value="TRASH_dom"/>
</dbReference>
<proteinExistence type="predicted"/>
<dbReference type="InterPro" id="IPR027417">
    <property type="entry name" value="P-loop_NTPase"/>
</dbReference>
<dbReference type="Proteomes" id="UP001156259">
    <property type="component" value="Segment"/>
</dbReference>
<accession>A0A9E8V808</accession>